<dbReference type="InterPro" id="IPR036388">
    <property type="entry name" value="WH-like_DNA-bd_sf"/>
</dbReference>
<dbReference type="SUPFAM" id="SSF46785">
    <property type="entry name" value="Winged helix' DNA-binding domain"/>
    <property type="match status" value="1"/>
</dbReference>
<reference evidence="1 2" key="1">
    <citation type="submission" date="2017-12" db="EMBL/GenBank/DDBJ databases">
        <title>Genomics of Macrococcus caseolyticus.</title>
        <authorList>
            <person name="MacFadyen A.C."/>
            <person name="Paterson G.K."/>
        </authorList>
    </citation>
    <scope>NUCLEOTIDE SEQUENCE [LARGE SCALE GENOMIC DNA]</scope>
    <source>
        <strain evidence="1 2">5788_EF188</strain>
    </source>
</reference>
<proteinExistence type="predicted"/>
<sequence length="175" mass="20937">MEEYGKLLFEEKSLNIIEACKEEEKNIKTLSQELGIPTKNLYYTVNKLCDAGLIKKTKTIKVKNLEEYYYSSSHIFNEGSINYDMEVIINNREEVYQAIMYQMKKSFEKLSEDLEKVKEVNNYEKQFSLTMNTKKMTFEEWEDLFKKVNNLIEEYPTDTSNDNNKYTFMFISYKN</sequence>
<comment type="caution">
    <text evidence="1">The sequence shown here is derived from an EMBL/GenBank/DDBJ whole genome shotgun (WGS) entry which is preliminary data.</text>
</comment>
<dbReference type="Proteomes" id="UP000233482">
    <property type="component" value="Unassembled WGS sequence"/>
</dbReference>
<accession>A0A855GTQ2</accession>
<protein>
    <submittedName>
        <fullName evidence="1">Uncharacterized protein</fullName>
    </submittedName>
</protein>
<dbReference type="EMBL" id="PIXC01000012">
    <property type="protein sequence ID" value="PKE26185.1"/>
    <property type="molecule type" value="Genomic_DNA"/>
</dbReference>
<evidence type="ECO:0000313" key="1">
    <source>
        <dbReference type="EMBL" id="PKE26185.1"/>
    </source>
</evidence>
<name>A0A855GTQ2_9STAP</name>
<dbReference type="RefSeq" id="WP_101030768.1">
    <property type="nucleotide sequence ID" value="NZ_CP073801.1"/>
</dbReference>
<organism evidence="1 2">
    <name type="scientific">Macrococcoides caseolyticum</name>
    <dbReference type="NCBI Taxonomy" id="69966"/>
    <lineage>
        <taxon>Bacteria</taxon>
        <taxon>Bacillati</taxon>
        <taxon>Bacillota</taxon>
        <taxon>Bacilli</taxon>
        <taxon>Bacillales</taxon>
        <taxon>Staphylococcaceae</taxon>
        <taxon>Macrococcoides</taxon>
    </lineage>
</organism>
<dbReference type="Gene3D" id="1.10.10.10">
    <property type="entry name" value="Winged helix-like DNA-binding domain superfamily/Winged helix DNA-binding domain"/>
    <property type="match status" value="1"/>
</dbReference>
<dbReference type="AlphaFoldDB" id="A0A855GTQ2"/>
<dbReference type="InterPro" id="IPR036390">
    <property type="entry name" value="WH_DNA-bd_sf"/>
</dbReference>
<evidence type="ECO:0000313" key="2">
    <source>
        <dbReference type="Proteomes" id="UP000233482"/>
    </source>
</evidence>
<gene>
    <name evidence="1" type="ORF">CW686_06660</name>
</gene>